<accession>A0A0R3U383</accession>
<evidence type="ECO:0000259" key="3">
    <source>
        <dbReference type="SMART" id="SM00101"/>
    </source>
</evidence>
<dbReference type="AlphaFoldDB" id="A0A0R3U383"/>
<dbReference type="InterPro" id="IPR000308">
    <property type="entry name" value="14-3-3"/>
</dbReference>
<gene>
    <name evidence="4" type="ORF">MCOS_LOCUS1005</name>
</gene>
<keyword evidence="5" id="KW-1185">Reference proteome</keyword>
<feature type="site" description="Interaction with phosphoserine on interacting protein" evidence="2">
    <location>
        <position position="129"/>
    </location>
</feature>
<dbReference type="InterPro" id="IPR023410">
    <property type="entry name" value="14-3-3_domain"/>
</dbReference>
<evidence type="ECO:0000256" key="2">
    <source>
        <dbReference type="PIRSR" id="PIRSR000868-1"/>
    </source>
</evidence>
<evidence type="ECO:0000313" key="5">
    <source>
        <dbReference type="Proteomes" id="UP000267029"/>
    </source>
</evidence>
<dbReference type="SUPFAM" id="SSF48445">
    <property type="entry name" value="14-3-3 protein"/>
    <property type="match status" value="1"/>
</dbReference>
<feature type="domain" description="14-3-3" evidence="3">
    <location>
        <begin position="4"/>
        <end position="244"/>
    </location>
</feature>
<evidence type="ECO:0000256" key="1">
    <source>
        <dbReference type="ARBA" id="ARBA00006141"/>
    </source>
</evidence>
<reference evidence="6" key="2">
    <citation type="submission" date="2019-11" db="UniProtKB">
        <authorList>
            <consortium name="WormBaseParasite"/>
        </authorList>
    </citation>
    <scope>IDENTIFICATION</scope>
</reference>
<dbReference type="PIRSF" id="PIRSF000868">
    <property type="entry name" value="14-3-3"/>
    <property type="match status" value="1"/>
</dbReference>
<sequence length="247" mass="28462">MASRESCLYNAKLAEQSERFDDMIGYMDTIVKLGVELTSEERNLLSIAYKNFMAAKRFAWRTVALAAQEADRKASPEHSCFVIFQKTIEEEMRQLSRRIIHYIDTILLKEELEPEPKAFYYKFKADYYRYLAEIENGNDKKDCSEHSLNAYKSAFEIASGNLFPTHPLRLGIALNFSVFYYEILNSVDRACKLAKAAFDDAIAELDNISEENYKDATLVMQLLRDNLTLWTSDMAATSNDECARPRC</sequence>
<evidence type="ECO:0000313" key="4">
    <source>
        <dbReference type="EMBL" id="VDD75002.1"/>
    </source>
</evidence>
<dbReference type="Proteomes" id="UP000267029">
    <property type="component" value="Unassembled WGS sequence"/>
</dbReference>
<proteinExistence type="inferred from homology"/>
<dbReference type="WBParaSite" id="MCU_004959-RA">
    <property type="protein sequence ID" value="MCU_004959-RA"/>
    <property type="gene ID" value="MCU_004959"/>
</dbReference>
<comment type="similarity">
    <text evidence="1">Belongs to the 14-3-3 family.</text>
</comment>
<reference evidence="4 5" key="1">
    <citation type="submission" date="2018-10" db="EMBL/GenBank/DDBJ databases">
        <authorList>
            <consortium name="Pathogen Informatics"/>
        </authorList>
    </citation>
    <scope>NUCLEOTIDE SEQUENCE [LARGE SCALE GENOMIC DNA]</scope>
</reference>
<dbReference type="STRING" id="53468.A0A0R3U383"/>
<feature type="site" description="Interaction with phosphoserine on interacting protein" evidence="2">
    <location>
        <position position="57"/>
    </location>
</feature>
<dbReference type="OrthoDB" id="10260625at2759"/>
<evidence type="ECO:0000313" key="6">
    <source>
        <dbReference type="WBParaSite" id="MCU_004959-RA"/>
    </source>
</evidence>
<dbReference type="PRINTS" id="PR00305">
    <property type="entry name" value="1433ZETA"/>
</dbReference>
<dbReference type="PANTHER" id="PTHR18860">
    <property type="entry name" value="14-3-3 PROTEIN"/>
    <property type="match status" value="1"/>
</dbReference>
<dbReference type="InterPro" id="IPR036815">
    <property type="entry name" value="14-3-3_dom_sf"/>
</dbReference>
<dbReference type="EMBL" id="UXSR01000107">
    <property type="protein sequence ID" value="VDD75002.1"/>
    <property type="molecule type" value="Genomic_DNA"/>
</dbReference>
<name>A0A0R3U383_MESCO</name>
<protein>
    <submittedName>
        <fullName evidence="6">14_3_3 domain-containing protein</fullName>
    </submittedName>
</protein>
<dbReference type="CDD" id="cd08774">
    <property type="entry name" value="14-3-3"/>
    <property type="match status" value="1"/>
</dbReference>
<dbReference type="SMART" id="SM00101">
    <property type="entry name" value="14_3_3"/>
    <property type="match status" value="1"/>
</dbReference>
<organism evidence="4 5">
    <name type="scientific">Mesocestoides corti</name>
    <name type="common">Flatworm</name>
    <dbReference type="NCBI Taxonomy" id="53468"/>
    <lineage>
        <taxon>Eukaryota</taxon>
        <taxon>Metazoa</taxon>
        <taxon>Spiralia</taxon>
        <taxon>Lophotrochozoa</taxon>
        <taxon>Platyhelminthes</taxon>
        <taxon>Cestoda</taxon>
        <taxon>Eucestoda</taxon>
        <taxon>Cyclophyllidea</taxon>
        <taxon>Mesocestoididae</taxon>
        <taxon>Mesocestoides</taxon>
    </lineage>
</organism>
<dbReference type="Gene3D" id="1.20.190.20">
    <property type="entry name" value="14-3-3 domain"/>
    <property type="match status" value="1"/>
</dbReference>
<dbReference type="Pfam" id="PF00244">
    <property type="entry name" value="14-3-3"/>
    <property type="match status" value="1"/>
</dbReference>